<evidence type="ECO:0000313" key="3">
    <source>
        <dbReference type="Proteomes" id="UP000052230"/>
    </source>
</evidence>
<evidence type="ECO:0000256" key="1">
    <source>
        <dbReference type="SAM" id="MobiDB-lite"/>
    </source>
</evidence>
<accession>A0A0U5BSU3</accession>
<comment type="caution">
    <text evidence="2">The sequence shown here is derived from an EMBL/GenBank/DDBJ whole genome shotgun (WGS) entry which is preliminary data.</text>
</comment>
<dbReference type="Proteomes" id="UP000052230">
    <property type="component" value="Unassembled WGS sequence"/>
</dbReference>
<dbReference type="AlphaFoldDB" id="A0A0U5BSU3"/>
<protein>
    <submittedName>
        <fullName evidence="2">Uncharacterized protein</fullName>
    </submittedName>
</protein>
<feature type="region of interest" description="Disordered" evidence="1">
    <location>
        <begin position="1"/>
        <end position="66"/>
    </location>
</feature>
<reference evidence="2 3" key="1">
    <citation type="submission" date="2014-09" db="EMBL/GenBank/DDBJ databases">
        <authorList>
            <person name="Regsiter A."/>
        </authorList>
    </citation>
    <scope>NUCLEOTIDE SEQUENCE [LARGE SCALE GENOMIC DNA]</scope>
</reference>
<gene>
    <name evidence="2" type="ORF">XAC3562_350009</name>
</gene>
<keyword evidence="3" id="KW-1185">Reference proteome</keyword>
<sequence>MRSYQAIPAPGRMPVSDGYLPATDDPSRRRKAATGPDLQSIAWRRPLRGVPGAPGSASGLRAHPPARRRLRLALPEKRQSIHRLETFGPDHTHSAHPAPMLQLHAPEPRHRVLAHRMH</sequence>
<evidence type="ECO:0000313" key="2">
    <source>
        <dbReference type="EMBL" id="CEG16257.1"/>
    </source>
</evidence>
<proteinExistence type="predicted"/>
<name>A0A0U5BSU3_XANCI</name>
<organism evidence="2 3">
    <name type="scientific">Xanthomonas citri pv. citri</name>
    <dbReference type="NCBI Taxonomy" id="611301"/>
    <lineage>
        <taxon>Bacteria</taxon>
        <taxon>Pseudomonadati</taxon>
        <taxon>Pseudomonadota</taxon>
        <taxon>Gammaproteobacteria</taxon>
        <taxon>Lysobacterales</taxon>
        <taxon>Lysobacteraceae</taxon>
        <taxon>Xanthomonas</taxon>
    </lineage>
</organism>
<dbReference type="EMBL" id="CCXZ01000128">
    <property type="protein sequence ID" value="CEG16257.1"/>
    <property type="molecule type" value="Genomic_DNA"/>
</dbReference>